<dbReference type="AlphaFoldDB" id="A0A3G5FKD5"/>
<dbReference type="InterPro" id="IPR012865">
    <property type="entry name" value="DUF1642"/>
</dbReference>
<evidence type="ECO:0000313" key="1">
    <source>
        <dbReference type="EMBL" id="AYW50817.1"/>
    </source>
</evidence>
<dbReference type="Proteomes" id="UP000280475">
    <property type="component" value="Chromosome"/>
</dbReference>
<sequence length="212" mass="24337">MDKENLKDELIKYSTTFTNSSITCEGITLPLTKYIIDNFDDTPTTEQAWKKIAKKYDKSIANVEADFEDWINSGRPQTEEKPEIPKFVADWIEEVKQRGWGLADALNCFVSPIMPEKVKQWIQFDFAAIGCHHDNQELLAKAWLHGYTIEKESVWVVKTFAGYLTDLERSVNDWQARVSSSKYDEDIIAFKCKEKANEIAELIGGVVGEWSE</sequence>
<name>A0A3G5FKD5_TETHA</name>
<accession>A0A3G5FKD5</accession>
<organism evidence="1 2">
    <name type="scientific">Tetragenococcus halophilus</name>
    <name type="common">Pediococcus halophilus</name>
    <dbReference type="NCBI Taxonomy" id="51669"/>
    <lineage>
        <taxon>Bacteria</taxon>
        <taxon>Bacillati</taxon>
        <taxon>Bacillota</taxon>
        <taxon>Bacilli</taxon>
        <taxon>Lactobacillales</taxon>
        <taxon>Enterococcaceae</taxon>
        <taxon>Tetragenococcus</taxon>
    </lineage>
</organism>
<gene>
    <name evidence="1" type="ORF">C7H83_10225</name>
</gene>
<dbReference type="EMBL" id="CP027768">
    <property type="protein sequence ID" value="AYW50817.1"/>
    <property type="molecule type" value="Genomic_DNA"/>
</dbReference>
<proteinExistence type="predicted"/>
<dbReference type="RefSeq" id="WP_103893060.1">
    <property type="nucleotide sequence ID" value="NZ_CP027768.1"/>
</dbReference>
<protein>
    <submittedName>
        <fullName evidence="1">DUF1642 domain-containing protein</fullName>
    </submittedName>
</protein>
<evidence type="ECO:0000313" key="2">
    <source>
        <dbReference type="Proteomes" id="UP000280475"/>
    </source>
</evidence>
<dbReference type="Pfam" id="PF07852">
    <property type="entry name" value="DUF1642"/>
    <property type="match status" value="1"/>
</dbReference>
<reference evidence="1 2" key="1">
    <citation type="journal article" date="2012" name="Int. J. Syst. Evol. Microbiol.">
        <title>Characterization of Tetragenococcus strains from sugar thick juice reveals a novel species, Tetragenococcus osmophilus sp. nov., and divides Tetragenococcus halophilus into two subspecies, T. halophilus subsp. halophilus subsp. nov. and T. halophilus subsp. flandriensis subsp. nov.</title>
        <authorList>
            <person name="Juste A."/>
            <person name="Van Trappen S."/>
            <person name="Verreth C."/>
            <person name="Cleenwerck I."/>
            <person name="De Vos P."/>
            <person name="Lievens B."/>
            <person name="Willems K.A."/>
        </authorList>
    </citation>
    <scope>NUCLEOTIDE SEQUENCE [LARGE SCALE GENOMIC DNA]</scope>
    <source>
        <strain evidence="1 2">LMG 26042</strain>
    </source>
</reference>